<accession>A0A3B1DHA4</accession>
<dbReference type="PANTHER" id="PTHR35276:SF1">
    <property type="entry name" value="TRNA (MNM(5)S(2)U34)-METHYLTRANSFERASE, CHLOROPLASTIC"/>
    <property type="match status" value="1"/>
</dbReference>
<gene>
    <name evidence="1" type="ORF">MNBD_PLANCTO02-2238</name>
</gene>
<dbReference type="Gene3D" id="3.40.50.150">
    <property type="entry name" value="Vaccinia Virus protein VP39"/>
    <property type="match status" value="1"/>
</dbReference>
<keyword evidence="1" id="KW-0808">Transferase</keyword>
<evidence type="ECO:0000313" key="1">
    <source>
        <dbReference type="EMBL" id="VAX42196.1"/>
    </source>
</evidence>
<dbReference type="GO" id="GO:0032259">
    <property type="term" value="P:methylation"/>
    <property type="evidence" value="ECO:0007669"/>
    <property type="project" value="UniProtKB-KW"/>
</dbReference>
<dbReference type="AlphaFoldDB" id="A0A3B1DHA4"/>
<keyword evidence="1" id="KW-0489">Methyltransferase</keyword>
<protein>
    <submittedName>
        <fullName evidence="1">SAM-dependent methyltransferase, MraW methylase family</fullName>
        <ecNumber evidence="1">2.1.1.-</ecNumber>
    </submittedName>
</protein>
<dbReference type="InterPro" id="IPR010719">
    <property type="entry name" value="MnmM_MeTrfase"/>
</dbReference>
<sequence length="189" mass="20802">MKNLTTQCHDVCQTVLQRGDIAIDATAGNGHDTLFLARQVGPQGVVYSFDLQLSAIEATAKRVEQAGINNVTLLQEDHACLQDFVLKKHRGRVAVVMFNLGYLPGGDKSLVTQEHSTLSAIKQSLELLRPEGLLTVLAYTGHAGGKEETNAVRHFLENLSDEYFKVTRMTAQKESLSPPQLFVVRKSLL</sequence>
<dbReference type="PANTHER" id="PTHR35276">
    <property type="entry name" value="S-ADENOSYL-L-METHIONINE-DEPENDENT METHYLTRANSFERASES SUPERFAMILY PROTEIN"/>
    <property type="match status" value="1"/>
</dbReference>
<dbReference type="Pfam" id="PF06962">
    <property type="entry name" value="rRNA_methylase"/>
    <property type="match status" value="1"/>
</dbReference>
<dbReference type="CDD" id="cd02440">
    <property type="entry name" value="AdoMet_MTases"/>
    <property type="match status" value="1"/>
</dbReference>
<name>A0A3B1DHA4_9ZZZZ</name>
<organism evidence="1">
    <name type="scientific">hydrothermal vent metagenome</name>
    <dbReference type="NCBI Taxonomy" id="652676"/>
    <lineage>
        <taxon>unclassified sequences</taxon>
        <taxon>metagenomes</taxon>
        <taxon>ecological metagenomes</taxon>
    </lineage>
</organism>
<reference evidence="1" key="1">
    <citation type="submission" date="2018-06" db="EMBL/GenBank/DDBJ databases">
        <authorList>
            <person name="Zhirakovskaya E."/>
        </authorList>
    </citation>
    <scope>NUCLEOTIDE SEQUENCE</scope>
</reference>
<dbReference type="EMBL" id="UOGL01000632">
    <property type="protein sequence ID" value="VAX42196.1"/>
    <property type="molecule type" value="Genomic_DNA"/>
</dbReference>
<dbReference type="GO" id="GO:0008168">
    <property type="term" value="F:methyltransferase activity"/>
    <property type="evidence" value="ECO:0007669"/>
    <property type="project" value="UniProtKB-KW"/>
</dbReference>
<dbReference type="InterPro" id="IPR029063">
    <property type="entry name" value="SAM-dependent_MTases_sf"/>
</dbReference>
<dbReference type="SUPFAM" id="SSF53335">
    <property type="entry name" value="S-adenosyl-L-methionine-dependent methyltransferases"/>
    <property type="match status" value="1"/>
</dbReference>
<dbReference type="EC" id="2.1.1.-" evidence="1"/>
<proteinExistence type="predicted"/>